<dbReference type="AlphaFoldDB" id="A0A9X4SHF0"/>
<organism evidence="2 3">
    <name type="scientific">Volucribacter amazonae</name>
    <dbReference type="NCBI Taxonomy" id="256731"/>
    <lineage>
        <taxon>Bacteria</taxon>
        <taxon>Pseudomonadati</taxon>
        <taxon>Pseudomonadota</taxon>
        <taxon>Gammaproteobacteria</taxon>
        <taxon>Pasteurellales</taxon>
        <taxon>Pasteurellaceae</taxon>
        <taxon>Volucribacter</taxon>
    </lineage>
</organism>
<evidence type="ECO:0000313" key="3">
    <source>
        <dbReference type="Proteomes" id="UP001155500"/>
    </source>
</evidence>
<sequence length="132" mass="14976">MEILFILGILFALPIILVVAFSFILIHWFSSLLPTLILAGVLTFITLALLGGLLVLPFKPVIAKYKRPIELFFNGITLLLFGPLILFLVISLVAFPFVMLFSLSDTPILWLVVILAYILINVIYHNRHKLWQ</sequence>
<protein>
    <submittedName>
        <fullName evidence="2">Uncharacterized protein</fullName>
    </submittedName>
</protein>
<dbReference type="EMBL" id="LWID01000001">
    <property type="protein sequence ID" value="MDG6894390.1"/>
    <property type="molecule type" value="Genomic_DNA"/>
</dbReference>
<comment type="caution">
    <text evidence="2">The sequence shown here is derived from an EMBL/GenBank/DDBJ whole genome shotgun (WGS) entry which is preliminary data.</text>
</comment>
<dbReference type="Proteomes" id="UP001155500">
    <property type="component" value="Unassembled WGS sequence"/>
</dbReference>
<feature type="transmembrane region" description="Helical" evidence="1">
    <location>
        <begin position="35"/>
        <end position="56"/>
    </location>
</feature>
<accession>A0A9X4SHF0</accession>
<keyword evidence="1" id="KW-1133">Transmembrane helix</keyword>
<reference evidence="2" key="1">
    <citation type="submission" date="2016-03" db="EMBL/GenBank/DDBJ databases">
        <title>Co-evolution between Pasteurellaceae and their hosts.</title>
        <authorList>
            <person name="Hansen M.J."/>
            <person name="Bojesen A.M."/>
            <person name="Planet P."/>
        </authorList>
    </citation>
    <scope>NUCLEOTIDE SEQUENCE</scope>
    <source>
        <strain evidence="2">146/S8/89</strain>
    </source>
</reference>
<feature type="transmembrane region" description="Helical" evidence="1">
    <location>
        <begin position="107"/>
        <end position="124"/>
    </location>
</feature>
<feature type="transmembrane region" description="Helical" evidence="1">
    <location>
        <begin position="7"/>
        <end position="29"/>
    </location>
</feature>
<evidence type="ECO:0000256" key="1">
    <source>
        <dbReference type="SAM" id="Phobius"/>
    </source>
</evidence>
<name>A0A9X4SHF0_9PAST</name>
<keyword evidence="1" id="KW-0812">Transmembrane</keyword>
<keyword evidence="1" id="KW-0472">Membrane</keyword>
<gene>
    <name evidence="2" type="ORF">A6A20_01795</name>
</gene>
<proteinExistence type="predicted"/>
<evidence type="ECO:0000313" key="2">
    <source>
        <dbReference type="EMBL" id="MDG6894390.1"/>
    </source>
</evidence>
<feature type="transmembrane region" description="Helical" evidence="1">
    <location>
        <begin position="76"/>
        <end position="101"/>
    </location>
</feature>
<keyword evidence="3" id="KW-1185">Reference proteome</keyword>
<dbReference type="RefSeq" id="WP_279571872.1">
    <property type="nucleotide sequence ID" value="NZ_LWID01000001.1"/>
</dbReference>